<dbReference type="OrthoDB" id="9805821at2"/>
<proteinExistence type="predicted"/>
<dbReference type="AlphaFoldDB" id="A0A1G6H294"/>
<accession>A0A1G6H294</accession>
<evidence type="ECO:0000313" key="3">
    <source>
        <dbReference type="Proteomes" id="UP000199452"/>
    </source>
</evidence>
<dbReference type="PANTHER" id="PTHR43283">
    <property type="entry name" value="BETA-LACTAMASE-RELATED"/>
    <property type="match status" value="1"/>
</dbReference>
<dbReference type="InterPro" id="IPR050789">
    <property type="entry name" value="Diverse_Enzym_Activities"/>
</dbReference>
<sequence>MKRKPTISILSITFFLAITATTSTLFGRTDSLFNYRLYGQPGIQQDSLLSLFKGTRGNTYGEINGMAIMVNGKLIGESYYGLYSSETPFPINSVTKSIISLACGVCVEQGRIKTTDLISKYLPEYDSIFAANPLKAKIRISDLLNQTTGLSWDEWFPNYTYSYNSLNRLKNTKSDWAKLALEQPMATAPGVRFNYNSASLELLKKIMEHVTKTPIDSFIYKNLFDTIGIKANSWAKYPINGTPSWGGMTMKVKDIAKLGQAILNSETGKSKILPKSWIDHIYTPKVNAGNEVFYSYLFWHKEIAGRQVIFAAGLGDQFLYIVPSLNLVFAIASSNYYTTFPIPGPELILQRIIQTIEQNPSN</sequence>
<feature type="domain" description="Beta-lactamase-related" evidence="1">
    <location>
        <begin position="65"/>
        <end position="338"/>
    </location>
</feature>
<dbReference type="Gene3D" id="3.40.710.10">
    <property type="entry name" value="DD-peptidase/beta-lactamase superfamily"/>
    <property type="match status" value="1"/>
</dbReference>
<dbReference type="InterPro" id="IPR001466">
    <property type="entry name" value="Beta-lactam-related"/>
</dbReference>
<dbReference type="EMBL" id="FMYP01000006">
    <property type="protein sequence ID" value="SDB88399.1"/>
    <property type="molecule type" value="Genomic_DNA"/>
</dbReference>
<dbReference type="Pfam" id="PF00144">
    <property type="entry name" value="Beta-lactamase"/>
    <property type="match status" value="1"/>
</dbReference>
<evidence type="ECO:0000259" key="1">
    <source>
        <dbReference type="Pfam" id="PF00144"/>
    </source>
</evidence>
<evidence type="ECO:0000313" key="2">
    <source>
        <dbReference type="EMBL" id="SDB88399.1"/>
    </source>
</evidence>
<gene>
    <name evidence="2" type="ORF">SAMN05216323_100630</name>
</gene>
<dbReference type="InterPro" id="IPR012338">
    <property type="entry name" value="Beta-lactam/transpept-like"/>
</dbReference>
<organism evidence="2 3">
    <name type="scientific">Williamwhitmania taraxaci</name>
    <dbReference type="NCBI Taxonomy" id="1640674"/>
    <lineage>
        <taxon>Bacteria</taxon>
        <taxon>Pseudomonadati</taxon>
        <taxon>Bacteroidota</taxon>
        <taxon>Bacteroidia</taxon>
        <taxon>Bacteroidales</taxon>
        <taxon>Williamwhitmaniaceae</taxon>
        <taxon>Williamwhitmania</taxon>
    </lineage>
</organism>
<reference evidence="2 3" key="1">
    <citation type="submission" date="2016-09" db="EMBL/GenBank/DDBJ databases">
        <authorList>
            <person name="Capua I."/>
            <person name="De Benedictis P."/>
            <person name="Joannis T."/>
            <person name="Lombin L.H."/>
            <person name="Cattoli G."/>
        </authorList>
    </citation>
    <scope>NUCLEOTIDE SEQUENCE [LARGE SCALE GENOMIC DNA]</scope>
    <source>
        <strain evidence="2 3">A7P-90m</strain>
    </source>
</reference>
<dbReference type="PANTHER" id="PTHR43283:SF7">
    <property type="entry name" value="BETA-LACTAMASE-RELATED DOMAIN-CONTAINING PROTEIN"/>
    <property type="match status" value="1"/>
</dbReference>
<protein>
    <submittedName>
        <fullName evidence="2">CubicO group peptidase, beta-lactamase class C family</fullName>
    </submittedName>
</protein>
<dbReference type="RefSeq" id="WP_092435449.1">
    <property type="nucleotide sequence ID" value="NZ_FMYP01000006.1"/>
</dbReference>
<keyword evidence="3" id="KW-1185">Reference proteome</keyword>
<dbReference type="SUPFAM" id="SSF56601">
    <property type="entry name" value="beta-lactamase/transpeptidase-like"/>
    <property type="match status" value="1"/>
</dbReference>
<dbReference type="STRING" id="1640674.SAMN05216323_100630"/>
<name>A0A1G6H294_9BACT</name>
<dbReference type="Proteomes" id="UP000199452">
    <property type="component" value="Unassembled WGS sequence"/>
</dbReference>